<evidence type="ECO:0000256" key="1">
    <source>
        <dbReference type="SAM" id="MobiDB-lite"/>
    </source>
</evidence>
<gene>
    <name evidence="3" type="ORF">A4A49_52394</name>
</gene>
<dbReference type="PANTHER" id="PTHR31286">
    <property type="entry name" value="GLYCINE-RICH CELL WALL STRUCTURAL PROTEIN 1.8-LIKE"/>
    <property type="match status" value="1"/>
</dbReference>
<dbReference type="InterPro" id="IPR040256">
    <property type="entry name" value="At4g02000-like"/>
</dbReference>
<dbReference type="Gramene" id="OIT29407">
    <property type="protein sequence ID" value="OIT29407"/>
    <property type="gene ID" value="A4A49_52394"/>
</dbReference>
<reference evidence="3" key="1">
    <citation type="submission" date="2016-11" db="EMBL/GenBank/DDBJ databases">
        <title>The genome of Nicotiana attenuata.</title>
        <authorList>
            <person name="Xu S."/>
            <person name="Brockmoeller T."/>
            <person name="Gaquerel E."/>
            <person name="Navarro A."/>
            <person name="Kuhl H."/>
            <person name="Gase K."/>
            <person name="Ling Z."/>
            <person name="Zhou W."/>
            <person name="Kreitzer C."/>
            <person name="Stanke M."/>
            <person name="Tang H."/>
            <person name="Lyons E."/>
            <person name="Pandey P."/>
            <person name="Pandey S.P."/>
            <person name="Timmermann B."/>
            <person name="Baldwin I.T."/>
        </authorList>
    </citation>
    <scope>NUCLEOTIDE SEQUENCE [LARGE SCALE GENOMIC DNA]</scope>
    <source>
        <strain evidence="3">UT</strain>
    </source>
</reference>
<evidence type="ECO:0000313" key="4">
    <source>
        <dbReference type="Proteomes" id="UP000187609"/>
    </source>
</evidence>
<dbReference type="Pfam" id="PF14111">
    <property type="entry name" value="DUF4283"/>
    <property type="match status" value="1"/>
</dbReference>
<keyword evidence="4" id="KW-1185">Reference proteome</keyword>
<feature type="compositionally biased region" description="Polar residues" evidence="1">
    <location>
        <begin position="16"/>
        <end position="34"/>
    </location>
</feature>
<feature type="region of interest" description="Disordered" evidence="1">
    <location>
        <begin position="1"/>
        <end position="34"/>
    </location>
</feature>
<dbReference type="EMBL" id="MJEQ01001792">
    <property type="protein sequence ID" value="OIT29407.1"/>
    <property type="molecule type" value="Genomic_DNA"/>
</dbReference>
<evidence type="ECO:0000259" key="2">
    <source>
        <dbReference type="Pfam" id="PF14111"/>
    </source>
</evidence>
<dbReference type="InterPro" id="IPR025558">
    <property type="entry name" value="DUF4283"/>
</dbReference>
<name>A0A314KJ93_NICAT</name>
<dbReference type="AlphaFoldDB" id="A0A314KJ93"/>
<proteinExistence type="predicted"/>
<comment type="caution">
    <text evidence="3">The sequence shown here is derived from an EMBL/GenBank/DDBJ whole genome shotgun (WGS) entry which is preliminary data.</text>
</comment>
<dbReference type="PANTHER" id="PTHR31286:SF177">
    <property type="entry name" value="ENDONUCLEASE_EXONUCLEASE_PHOSPHATASE"/>
    <property type="match status" value="1"/>
</dbReference>
<accession>A0A314KJ93</accession>
<evidence type="ECO:0000313" key="3">
    <source>
        <dbReference type="EMBL" id="OIT29407.1"/>
    </source>
</evidence>
<sequence>MKTQNGKQIPNPILPKQQTEGLQGSTSTKSKQLVSKPTFAATIQTDLKSPNNDTMVEIQHGTHLGKPVVFFKAEEYFVNLAKECRFTIIGKFYRGKPSMEEIRKTFIRQFQLSASVKIAYFDPKHVYLDFANEVDYNHVFAKDYIDIGDAPMKILKWTPDFKPEEETPIVPVWILIHQLPWHLFKWNIVSRLVQDVGVAVAPDMATYSKSRGNVAKVKVEIDLLKPRLDQIWL</sequence>
<protein>
    <recommendedName>
        <fullName evidence="2">DUF4283 domain-containing protein</fullName>
    </recommendedName>
</protein>
<organism evidence="3 4">
    <name type="scientific">Nicotiana attenuata</name>
    <name type="common">Coyote tobacco</name>
    <dbReference type="NCBI Taxonomy" id="49451"/>
    <lineage>
        <taxon>Eukaryota</taxon>
        <taxon>Viridiplantae</taxon>
        <taxon>Streptophyta</taxon>
        <taxon>Embryophyta</taxon>
        <taxon>Tracheophyta</taxon>
        <taxon>Spermatophyta</taxon>
        <taxon>Magnoliopsida</taxon>
        <taxon>eudicotyledons</taxon>
        <taxon>Gunneridae</taxon>
        <taxon>Pentapetalae</taxon>
        <taxon>asterids</taxon>
        <taxon>lamiids</taxon>
        <taxon>Solanales</taxon>
        <taxon>Solanaceae</taxon>
        <taxon>Nicotianoideae</taxon>
        <taxon>Nicotianeae</taxon>
        <taxon>Nicotiana</taxon>
    </lineage>
</organism>
<feature type="domain" description="DUF4283" evidence="2">
    <location>
        <begin position="81"/>
        <end position="165"/>
    </location>
</feature>
<dbReference type="Proteomes" id="UP000187609">
    <property type="component" value="Unassembled WGS sequence"/>
</dbReference>